<evidence type="ECO:0000313" key="2">
    <source>
        <dbReference type="Proteomes" id="UP000887116"/>
    </source>
</evidence>
<dbReference type="EMBL" id="BMAO01038015">
    <property type="protein sequence ID" value="GFR21918.1"/>
    <property type="molecule type" value="Genomic_DNA"/>
</dbReference>
<dbReference type="Proteomes" id="UP000887116">
    <property type="component" value="Unassembled WGS sequence"/>
</dbReference>
<comment type="caution">
    <text evidence="1">The sequence shown here is derived from an EMBL/GenBank/DDBJ whole genome shotgun (WGS) entry which is preliminary data.</text>
</comment>
<organism evidence="1 2">
    <name type="scientific">Trichonephila clavata</name>
    <name type="common">Joro spider</name>
    <name type="synonym">Nephila clavata</name>
    <dbReference type="NCBI Taxonomy" id="2740835"/>
    <lineage>
        <taxon>Eukaryota</taxon>
        <taxon>Metazoa</taxon>
        <taxon>Ecdysozoa</taxon>
        <taxon>Arthropoda</taxon>
        <taxon>Chelicerata</taxon>
        <taxon>Arachnida</taxon>
        <taxon>Araneae</taxon>
        <taxon>Araneomorphae</taxon>
        <taxon>Entelegynae</taxon>
        <taxon>Araneoidea</taxon>
        <taxon>Nephilidae</taxon>
        <taxon>Trichonephila</taxon>
    </lineage>
</organism>
<protein>
    <submittedName>
        <fullName evidence="1">Uncharacterized protein</fullName>
    </submittedName>
</protein>
<accession>A0A8X6HFM1</accession>
<proteinExistence type="predicted"/>
<sequence>MARGETFRGTLQRHEIRCTAVEIKLFQIFPIARHAEPYCANYLKIHRKSKQKQATTFVIRLPTDVTLTQTVTILSQWTERKQDLFNLENA</sequence>
<gene>
    <name evidence="1" type="ORF">TNCT_670981</name>
</gene>
<dbReference type="AlphaFoldDB" id="A0A8X6HFM1"/>
<name>A0A8X6HFM1_TRICU</name>
<reference evidence="1" key="1">
    <citation type="submission" date="2020-07" db="EMBL/GenBank/DDBJ databases">
        <title>Multicomponent nature underlies the extraordinary mechanical properties of spider dragline silk.</title>
        <authorList>
            <person name="Kono N."/>
            <person name="Nakamura H."/>
            <person name="Mori M."/>
            <person name="Yoshida Y."/>
            <person name="Ohtoshi R."/>
            <person name="Malay A.D."/>
            <person name="Moran D.A.P."/>
            <person name="Tomita M."/>
            <person name="Numata K."/>
            <person name="Arakawa K."/>
        </authorList>
    </citation>
    <scope>NUCLEOTIDE SEQUENCE</scope>
</reference>
<evidence type="ECO:0000313" key="1">
    <source>
        <dbReference type="EMBL" id="GFR21918.1"/>
    </source>
</evidence>
<keyword evidence="2" id="KW-1185">Reference proteome</keyword>